<protein>
    <submittedName>
        <fullName evidence="1">Uncharacterized protein</fullName>
    </submittedName>
</protein>
<evidence type="ECO:0000313" key="1">
    <source>
        <dbReference type="EMBL" id="SUA44949.1"/>
    </source>
</evidence>
<accession>A0A378WUW4</accession>
<gene>
    <name evidence="1" type="ORF">NCTC13184_03471</name>
</gene>
<organism evidence="1 2">
    <name type="scientific">Nocardia africana</name>
    <dbReference type="NCBI Taxonomy" id="134964"/>
    <lineage>
        <taxon>Bacteria</taxon>
        <taxon>Bacillati</taxon>
        <taxon>Actinomycetota</taxon>
        <taxon>Actinomycetes</taxon>
        <taxon>Mycobacteriales</taxon>
        <taxon>Nocardiaceae</taxon>
        <taxon>Nocardia</taxon>
    </lineage>
</organism>
<proteinExistence type="predicted"/>
<evidence type="ECO:0000313" key="2">
    <source>
        <dbReference type="Proteomes" id="UP000255082"/>
    </source>
</evidence>
<reference evidence="1 2" key="1">
    <citation type="submission" date="2018-06" db="EMBL/GenBank/DDBJ databases">
        <authorList>
            <consortium name="Pathogen Informatics"/>
            <person name="Doyle S."/>
        </authorList>
    </citation>
    <scope>NUCLEOTIDE SEQUENCE [LARGE SCALE GENOMIC DNA]</scope>
    <source>
        <strain evidence="1 2">NCTC13184</strain>
    </source>
</reference>
<name>A0A378WUW4_9NOCA</name>
<sequence>MSSSLAAIGQNLCQASGYTFENTRGTTPCEIMTEAWINYRLDSPTGGPRTVTLENGTTAFCTDTTRAAGGVKGTCEYNGSEFRARL</sequence>
<dbReference type="Proteomes" id="UP000255082">
    <property type="component" value="Unassembled WGS sequence"/>
</dbReference>
<dbReference type="AlphaFoldDB" id="A0A378WUW4"/>
<dbReference type="EMBL" id="UGRU01000001">
    <property type="protein sequence ID" value="SUA44949.1"/>
    <property type="molecule type" value="Genomic_DNA"/>
</dbReference>